<evidence type="ECO:0000256" key="8">
    <source>
        <dbReference type="ARBA" id="ARBA00022848"/>
    </source>
</evidence>
<feature type="binding site" description="axial binding residue" evidence="13">
    <location>
        <position position="476"/>
    </location>
    <ligand>
        <name>heme</name>
        <dbReference type="ChEBI" id="CHEBI:30413"/>
    </ligand>
    <ligandPart>
        <name>Fe</name>
        <dbReference type="ChEBI" id="CHEBI:18248"/>
    </ligandPart>
</feature>
<protein>
    <submittedName>
        <fullName evidence="15">Putative cytochrome</fullName>
    </submittedName>
</protein>
<evidence type="ECO:0000256" key="2">
    <source>
        <dbReference type="ARBA" id="ARBA00004174"/>
    </source>
</evidence>
<proteinExistence type="inferred from homology"/>
<accession>A0A6M2DZN4</accession>
<keyword evidence="9 14" id="KW-0560">Oxidoreductase</keyword>
<evidence type="ECO:0000256" key="13">
    <source>
        <dbReference type="PIRSR" id="PIRSR602401-1"/>
    </source>
</evidence>
<evidence type="ECO:0000256" key="5">
    <source>
        <dbReference type="ARBA" id="ARBA00022617"/>
    </source>
</evidence>
<dbReference type="Pfam" id="PF00067">
    <property type="entry name" value="p450"/>
    <property type="match status" value="1"/>
</dbReference>
<dbReference type="InterPro" id="IPR001128">
    <property type="entry name" value="Cyt_P450"/>
</dbReference>
<dbReference type="PROSITE" id="PS00086">
    <property type="entry name" value="CYTOCHROME_P450"/>
    <property type="match status" value="1"/>
</dbReference>
<evidence type="ECO:0000256" key="7">
    <source>
        <dbReference type="ARBA" id="ARBA00022824"/>
    </source>
</evidence>
<keyword evidence="5 13" id="KW-0349">Heme</keyword>
<dbReference type="SUPFAM" id="SSF48264">
    <property type="entry name" value="Cytochrome P450"/>
    <property type="match status" value="1"/>
</dbReference>
<dbReference type="GO" id="GO:0004497">
    <property type="term" value="F:monooxygenase activity"/>
    <property type="evidence" value="ECO:0007669"/>
    <property type="project" value="UniProtKB-KW"/>
</dbReference>
<dbReference type="InterPro" id="IPR017972">
    <property type="entry name" value="Cyt_P450_CS"/>
</dbReference>
<dbReference type="InterPro" id="IPR002401">
    <property type="entry name" value="Cyt_P450_E_grp-I"/>
</dbReference>
<comment type="similarity">
    <text evidence="4 14">Belongs to the cytochrome P450 family.</text>
</comment>
<evidence type="ECO:0000256" key="1">
    <source>
        <dbReference type="ARBA" id="ARBA00001971"/>
    </source>
</evidence>
<dbReference type="GO" id="GO:0020037">
    <property type="term" value="F:heme binding"/>
    <property type="evidence" value="ECO:0007669"/>
    <property type="project" value="InterPro"/>
</dbReference>
<name>A0A6M2DZN4_XENCH</name>
<keyword evidence="7" id="KW-0256">Endoplasmic reticulum</keyword>
<keyword evidence="12" id="KW-0472">Membrane</keyword>
<evidence type="ECO:0000256" key="4">
    <source>
        <dbReference type="ARBA" id="ARBA00010617"/>
    </source>
</evidence>
<dbReference type="PRINTS" id="PR00463">
    <property type="entry name" value="EP450I"/>
</dbReference>
<dbReference type="FunFam" id="1.10.630.10:FF:000042">
    <property type="entry name" value="Cytochrome P450"/>
    <property type="match status" value="1"/>
</dbReference>
<keyword evidence="11 14" id="KW-0503">Monooxygenase</keyword>
<evidence type="ECO:0000256" key="6">
    <source>
        <dbReference type="ARBA" id="ARBA00022723"/>
    </source>
</evidence>
<dbReference type="PANTHER" id="PTHR24292:SF54">
    <property type="entry name" value="CYP9F3-RELATED"/>
    <property type="match status" value="1"/>
</dbReference>
<keyword evidence="6 13" id="KW-0479">Metal-binding</keyword>
<dbReference type="AlphaFoldDB" id="A0A6M2DZN4"/>
<dbReference type="GO" id="GO:0005789">
    <property type="term" value="C:endoplasmic reticulum membrane"/>
    <property type="evidence" value="ECO:0007669"/>
    <property type="project" value="UniProtKB-SubCell"/>
</dbReference>
<evidence type="ECO:0000256" key="3">
    <source>
        <dbReference type="ARBA" id="ARBA00004406"/>
    </source>
</evidence>
<sequence length="535" mass="62169">MLALILVAVFLWAFYIYGTWTYGKFKGTKVPYLQPLPLVGNTLNFILKREDMIENIGKLYKMFPGHRFVGFFQMRLPGIILRDPELIRQITVKDFDGFPNHRPFFDTDLEPLFGSSLFALQDQKWRDMRATLSPAFTGSKMRLMYEFIIECAQQMTDYLQQKADKEGVLDIEMKDLITKYANDVIATSAFGIKINTLEEPDNIFYKMGQTVSNFSGFWISIKFFAFMTVPKLMKILNIPLIDRKCGEFFRHLVHDTMKMREERGIVRPDMIHLLMQAKKGSLQHEANGDVAHDAGFATVTESSITKTAAPKRVWSNDEITGQALLFFLAGFETISTATSFTIYELVLNQEAQKTLQEEIDEVCVELKNSNKTQVDYERLHKMKYLDMVVSEGLRKWPGAPFTDRICNRNYTMEDYEGNKYEVQKGDALMLPIYNLHHDEKYYENPEKFDPSRFSEENKQNIKPFTYMPFGVGPRNCIGSRFALMEMKAILFNIFKEFDIVPSEKTRIPIKLAKSSMQLRPEGGYWFKMLPRKTRN</sequence>
<keyword evidence="10 13" id="KW-0408">Iron</keyword>
<evidence type="ECO:0000256" key="14">
    <source>
        <dbReference type="RuleBase" id="RU000461"/>
    </source>
</evidence>
<dbReference type="Gene3D" id="1.10.630.10">
    <property type="entry name" value="Cytochrome P450"/>
    <property type="match status" value="1"/>
</dbReference>
<comment type="subcellular location">
    <subcellularLocation>
        <location evidence="3">Endoplasmic reticulum membrane</location>
        <topology evidence="3">Peripheral membrane protein</topology>
    </subcellularLocation>
    <subcellularLocation>
        <location evidence="2">Microsome membrane</location>
        <topology evidence="2">Peripheral membrane protein</topology>
    </subcellularLocation>
</comment>
<dbReference type="InterPro" id="IPR036396">
    <property type="entry name" value="Cyt_P450_sf"/>
</dbReference>
<organism evidence="15">
    <name type="scientific">Xenopsylla cheopis</name>
    <name type="common">Oriental rat flea</name>
    <name type="synonym">Pulex cheopis</name>
    <dbReference type="NCBI Taxonomy" id="163159"/>
    <lineage>
        <taxon>Eukaryota</taxon>
        <taxon>Metazoa</taxon>
        <taxon>Ecdysozoa</taxon>
        <taxon>Arthropoda</taxon>
        <taxon>Hexapoda</taxon>
        <taxon>Insecta</taxon>
        <taxon>Pterygota</taxon>
        <taxon>Neoptera</taxon>
        <taxon>Endopterygota</taxon>
        <taxon>Siphonaptera</taxon>
        <taxon>Pulicidae</taxon>
        <taxon>Xenopsyllinae</taxon>
        <taxon>Xenopsylla</taxon>
    </lineage>
</organism>
<dbReference type="GO" id="GO:0016705">
    <property type="term" value="F:oxidoreductase activity, acting on paired donors, with incorporation or reduction of molecular oxygen"/>
    <property type="evidence" value="ECO:0007669"/>
    <property type="project" value="InterPro"/>
</dbReference>
<dbReference type="GO" id="GO:0005506">
    <property type="term" value="F:iron ion binding"/>
    <property type="evidence" value="ECO:0007669"/>
    <property type="project" value="InterPro"/>
</dbReference>
<dbReference type="EMBL" id="GIIL01007966">
    <property type="protein sequence ID" value="NOV51692.1"/>
    <property type="molecule type" value="Transcribed_RNA"/>
</dbReference>
<dbReference type="PRINTS" id="PR00385">
    <property type="entry name" value="P450"/>
</dbReference>
<dbReference type="PANTHER" id="PTHR24292">
    <property type="entry name" value="CYTOCHROME P450"/>
    <property type="match status" value="1"/>
</dbReference>
<comment type="cofactor">
    <cofactor evidence="1 13">
        <name>heme</name>
        <dbReference type="ChEBI" id="CHEBI:30413"/>
    </cofactor>
</comment>
<evidence type="ECO:0000256" key="9">
    <source>
        <dbReference type="ARBA" id="ARBA00023002"/>
    </source>
</evidence>
<evidence type="ECO:0000313" key="15">
    <source>
        <dbReference type="EMBL" id="NOV51692.1"/>
    </source>
</evidence>
<dbReference type="InterPro" id="IPR050476">
    <property type="entry name" value="Insect_CytP450_Detox"/>
</dbReference>
<evidence type="ECO:0000256" key="11">
    <source>
        <dbReference type="ARBA" id="ARBA00023033"/>
    </source>
</evidence>
<reference evidence="15" key="1">
    <citation type="submission" date="2020-03" db="EMBL/GenBank/DDBJ databases">
        <title>Transcriptomic Profiling of the Digestive Tract of the Rat Flea, Xenopsylla cheopis, Following Blood Feeding and Infection with Yersinia pestis.</title>
        <authorList>
            <person name="Bland D.M."/>
            <person name="Martens C.A."/>
            <person name="Virtaneva K."/>
            <person name="Kanakabandi K."/>
            <person name="Long D."/>
            <person name="Rosenke R."/>
            <person name="Saturday G.A."/>
            <person name="Hoyt F.H."/>
            <person name="Bruno D.P."/>
            <person name="Ribeiro J.M.C."/>
            <person name="Hinnebusch J."/>
        </authorList>
    </citation>
    <scope>NUCLEOTIDE SEQUENCE</scope>
</reference>
<keyword evidence="8" id="KW-0492">Microsome</keyword>
<evidence type="ECO:0000256" key="12">
    <source>
        <dbReference type="ARBA" id="ARBA00023136"/>
    </source>
</evidence>
<dbReference type="CDD" id="cd11056">
    <property type="entry name" value="CYP6-like"/>
    <property type="match status" value="1"/>
</dbReference>
<evidence type="ECO:0000256" key="10">
    <source>
        <dbReference type="ARBA" id="ARBA00023004"/>
    </source>
</evidence>